<dbReference type="PANTHER" id="PTHR43246">
    <property type="entry name" value="PEPTIDYL-PROLYL CIS-TRANS ISOMERASE CYP38, CHLOROPLASTIC"/>
    <property type="match status" value="1"/>
</dbReference>
<feature type="signal peptide" evidence="7">
    <location>
        <begin position="1"/>
        <end position="22"/>
    </location>
</feature>
<keyword evidence="10" id="KW-1185">Reference proteome</keyword>
<comment type="function">
    <text evidence="1 7">PPIases accelerate the folding of proteins. It catalyzes the cis-trans isomerization of proline imidic peptide bonds in oligopeptides.</text>
</comment>
<dbReference type="KEGG" id="dmp:FAK_18900"/>
<sequence>MRASKLAVLFILAAAISLTFMAGGASLAARSNPVVKLQTSMGDIEIELYPDKAPKTVENFLNYVNKGFYNGTVFHRVINGFMVQGGGLNDKMQLKATDKPIQNEADNGLKNDEYTVAMARTMDPNSATAQFFINVTDNDFLNFKSKDAQGWGYAVFGKVIKGMDVVDKIKTVETTTKGMHQDVPVTPVVINKAEVVQE</sequence>
<evidence type="ECO:0000313" key="9">
    <source>
        <dbReference type="EMBL" id="BEQ14824.1"/>
    </source>
</evidence>
<dbReference type="GO" id="GO:0003755">
    <property type="term" value="F:peptidyl-prolyl cis-trans isomerase activity"/>
    <property type="evidence" value="ECO:0007669"/>
    <property type="project" value="UniProtKB-UniRule"/>
</dbReference>
<gene>
    <name evidence="9" type="primary">ppiB</name>
    <name evidence="9" type="ORF">FAK_18900</name>
</gene>
<evidence type="ECO:0000256" key="6">
    <source>
        <dbReference type="ARBA" id="ARBA00023235"/>
    </source>
</evidence>
<organism evidence="9 10">
    <name type="scientific">Desulfoferula mesophila</name>
    <dbReference type="NCBI Taxonomy" id="3058419"/>
    <lineage>
        <taxon>Bacteria</taxon>
        <taxon>Pseudomonadati</taxon>
        <taxon>Thermodesulfobacteriota</taxon>
        <taxon>Desulfarculia</taxon>
        <taxon>Desulfarculales</taxon>
        <taxon>Desulfarculaceae</taxon>
        <taxon>Desulfoferula</taxon>
    </lineage>
</organism>
<evidence type="ECO:0000256" key="4">
    <source>
        <dbReference type="ARBA" id="ARBA00022490"/>
    </source>
</evidence>
<dbReference type="InterPro" id="IPR002130">
    <property type="entry name" value="Cyclophilin-type_PPIase_dom"/>
</dbReference>
<accession>A0AAU9EJR0</accession>
<dbReference type="PRINTS" id="PR00153">
    <property type="entry name" value="CSAPPISMRASE"/>
</dbReference>
<evidence type="ECO:0000256" key="5">
    <source>
        <dbReference type="ARBA" id="ARBA00023110"/>
    </source>
</evidence>
<name>A0AAU9EJR0_9BACT</name>
<dbReference type="CDD" id="cd01920">
    <property type="entry name" value="cyclophilin_EcCYP_like"/>
    <property type="match status" value="1"/>
</dbReference>
<dbReference type="EC" id="5.2.1.8" evidence="7"/>
<dbReference type="GO" id="GO:0006457">
    <property type="term" value="P:protein folding"/>
    <property type="evidence" value="ECO:0007669"/>
    <property type="project" value="InterPro"/>
</dbReference>
<dbReference type="AlphaFoldDB" id="A0AAU9EJR0"/>
<dbReference type="GO" id="GO:0005737">
    <property type="term" value="C:cytoplasm"/>
    <property type="evidence" value="ECO:0007669"/>
    <property type="project" value="UniProtKB-SubCell"/>
</dbReference>
<reference evidence="10" key="1">
    <citation type="journal article" date="2023" name="Arch. Microbiol.">
        <title>Desulfoferula mesophilus gen. nov. sp. nov., a mesophilic sulfate-reducing bacterium isolated from a brackish lake sediment.</title>
        <authorList>
            <person name="Watanabe T."/>
            <person name="Yabe T."/>
            <person name="Tsuji J.M."/>
            <person name="Fukui M."/>
        </authorList>
    </citation>
    <scope>NUCLEOTIDE SEQUENCE [LARGE SCALE GENOMIC DNA]</scope>
    <source>
        <strain evidence="10">12FAK</strain>
    </source>
</reference>
<dbReference type="InterPro" id="IPR020892">
    <property type="entry name" value="Cyclophilin-type_PPIase_CS"/>
</dbReference>
<protein>
    <recommendedName>
        <fullName evidence="7">Peptidyl-prolyl cis-trans isomerase</fullName>
        <shortName evidence="7">PPIase</shortName>
        <ecNumber evidence="7">5.2.1.8</ecNumber>
    </recommendedName>
</protein>
<comment type="similarity">
    <text evidence="3 7">Belongs to the cyclophilin-type PPIase family.</text>
</comment>
<feature type="chain" id="PRO_5043107993" description="Peptidyl-prolyl cis-trans isomerase" evidence="7">
    <location>
        <begin position="23"/>
        <end position="198"/>
    </location>
</feature>
<evidence type="ECO:0000313" key="10">
    <source>
        <dbReference type="Proteomes" id="UP001366166"/>
    </source>
</evidence>
<dbReference type="EMBL" id="AP028679">
    <property type="protein sequence ID" value="BEQ14824.1"/>
    <property type="molecule type" value="Genomic_DNA"/>
</dbReference>
<proteinExistence type="inferred from homology"/>
<comment type="subcellular location">
    <subcellularLocation>
        <location evidence="2">Cytoplasm</location>
    </subcellularLocation>
</comment>
<keyword evidence="5 7" id="KW-0697">Rotamase</keyword>
<evidence type="ECO:0000256" key="1">
    <source>
        <dbReference type="ARBA" id="ARBA00002388"/>
    </source>
</evidence>
<dbReference type="Proteomes" id="UP001366166">
    <property type="component" value="Chromosome"/>
</dbReference>
<dbReference type="SUPFAM" id="SSF50891">
    <property type="entry name" value="Cyclophilin-like"/>
    <property type="match status" value="1"/>
</dbReference>
<dbReference type="FunFam" id="2.40.100.10:FF:000004">
    <property type="entry name" value="Peptidyl-prolyl cis-trans isomerase"/>
    <property type="match status" value="1"/>
</dbReference>
<dbReference type="InterPro" id="IPR029000">
    <property type="entry name" value="Cyclophilin-like_dom_sf"/>
</dbReference>
<keyword evidence="7" id="KW-0732">Signal</keyword>
<dbReference type="PROSITE" id="PS00170">
    <property type="entry name" value="CSA_PPIASE_1"/>
    <property type="match status" value="1"/>
</dbReference>
<evidence type="ECO:0000256" key="7">
    <source>
        <dbReference type="RuleBase" id="RU363019"/>
    </source>
</evidence>
<comment type="catalytic activity">
    <reaction evidence="7">
        <text>[protein]-peptidylproline (omega=180) = [protein]-peptidylproline (omega=0)</text>
        <dbReference type="Rhea" id="RHEA:16237"/>
        <dbReference type="Rhea" id="RHEA-COMP:10747"/>
        <dbReference type="Rhea" id="RHEA-COMP:10748"/>
        <dbReference type="ChEBI" id="CHEBI:83833"/>
        <dbReference type="ChEBI" id="CHEBI:83834"/>
        <dbReference type="EC" id="5.2.1.8"/>
    </reaction>
</comment>
<dbReference type="Gene3D" id="2.40.100.10">
    <property type="entry name" value="Cyclophilin-like"/>
    <property type="match status" value="1"/>
</dbReference>
<evidence type="ECO:0000256" key="2">
    <source>
        <dbReference type="ARBA" id="ARBA00004496"/>
    </source>
</evidence>
<dbReference type="Pfam" id="PF00160">
    <property type="entry name" value="Pro_isomerase"/>
    <property type="match status" value="1"/>
</dbReference>
<dbReference type="InterPro" id="IPR044665">
    <property type="entry name" value="E_coli_cyclophilin_A-like"/>
</dbReference>
<feature type="domain" description="PPIase cyclophilin-type" evidence="8">
    <location>
        <begin position="35"/>
        <end position="195"/>
    </location>
</feature>
<keyword evidence="6 7" id="KW-0413">Isomerase</keyword>
<keyword evidence="4" id="KW-0963">Cytoplasm</keyword>
<evidence type="ECO:0000259" key="8">
    <source>
        <dbReference type="Pfam" id="PF00160"/>
    </source>
</evidence>
<evidence type="ECO:0000256" key="3">
    <source>
        <dbReference type="ARBA" id="ARBA00007365"/>
    </source>
</evidence>